<comment type="caution">
    <text evidence="8">The sequence shown here is derived from an EMBL/GenBank/DDBJ whole genome shotgun (WGS) entry which is preliminary data.</text>
</comment>
<dbReference type="AlphaFoldDB" id="A0A916K4R6"/>
<proteinExistence type="predicted"/>
<feature type="modified residue" description="4-aspartylphosphate" evidence="5">
    <location>
        <position position="54"/>
    </location>
</feature>
<dbReference type="PROSITE" id="PS50110">
    <property type="entry name" value="RESPONSE_REGULATORY"/>
    <property type="match status" value="1"/>
</dbReference>
<keyword evidence="3" id="KW-0238">DNA-binding</keyword>
<dbReference type="EMBL" id="CAJVAS010000027">
    <property type="protein sequence ID" value="CAG7644430.1"/>
    <property type="molecule type" value="Genomic_DNA"/>
</dbReference>
<dbReference type="InterPro" id="IPR058245">
    <property type="entry name" value="NreC/VraR/RcsB-like_REC"/>
</dbReference>
<dbReference type="CDD" id="cd17535">
    <property type="entry name" value="REC_NarL-like"/>
    <property type="match status" value="1"/>
</dbReference>
<evidence type="ECO:0000259" key="7">
    <source>
        <dbReference type="PROSITE" id="PS50110"/>
    </source>
</evidence>
<dbReference type="PANTHER" id="PTHR43214:SF43">
    <property type="entry name" value="TWO-COMPONENT RESPONSE REGULATOR"/>
    <property type="match status" value="1"/>
</dbReference>
<dbReference type="SMART" id="SM00448">
    <property type="entry name" value="REC"/>
    <property type="match status" value="1"/>
</dbReference>
<dbReference type="InterPro" id="IPR001789">
    <property type="entry name" value="Sig_transdc_resp-reg_receiver"/>
</dbReference>
<sequence>MIKVLMADDHTLMRDGLETILNLEHDIEVVGSARTGDEALEMTERLRPHIVLMDIQMPGMSGIACTKRIKELYPDVQVLILTTFAEEEYIIDAFASGATGFLLKDMSGDKLTQSIRDALAGQFILPSAIAVKLVSRLAAATTGRHPLDKVLRKSASAHLTDKETRVAQLMLEGASNKEIAERLFMSEGTAKNYVSAIYNKIGTNDRTIAVMTLRGMLGE</sequence>
<evidence type="ECO:0000313" key="9">
    <source>
        <dbReference type="Proteomes" id="UP000693672"/>
    </source>
</evidence>
<dbReference type="Pfam" id="PF00196">
    <property type="entry name" value="GerE"/>
    <property type="match status" value="1"/>
</dbReference>
<keyword evidence="9" id="KW-1185">Reference proteome</keyword>
<evidence type="ECO:0000313" key="8">
    <source>
        <dbReference type="EMBL" id="CAG7644430.1"/>
    </source>
</evidence>
<evidence type="ECO:0000259" key="6">
    <source>
        <dbReference type="PROSITE" id="PS50043"/>
    </source>
</evidence>
<dbReference type="GO" id="GO:0000160">
    <property type="term" value="P:phosphorelay signal transduction system"/>
    <property type="evidence" value="ECO:0007669"/>
    <property type="project" value="InterPro"/>
</dbReference>
<dbReference type="InterPro" id="IPR039420">
    <property type="entry name" value="WalR-like"/>
</dbReference>
<dbReference type="Pfam" id="PF00072">
    <property type="entry name" value="Response_reg"/>
    <property type="match status" value="1"/>
</dbReference>
<protein>
    <submittedName>
        <fullName evidence="8">Transcriptional regulatory protein DegU</fullName>
    </submittedName>
</protein>
<dbReference type="PROSITE" id="PS50043">
    <property type="entry name" value="HTH_LUXR_2"/>
    <property type="match status" value="1"/>
</dbReference>
<dbReference type="PANTHER" id="PTHR43214">
    <property type="entry name" value="TWO-COMPONENT RESPONSE REGULATOR"/>
    <property type="match status" value="1"/>
</dbReference>
<dbReference type="GO" id="GO:0006355">
    <property type="term" value="P:regulation of DNA-templated transcription"/>
    <property type="evidence" value="ECO:0007669"/>
    <property type="project" value="InterPro"/>
</dbReference>
<organism evidence="8 9">
    <name type="scientific">Paenibacillus solanacearum</name>
    <dbReference type="NCBI Taxonomy" id="2048548"/>
    <lineage>
        <taxon>Bacteria</taxon>
        <taxon>Bacillati</taxon>
        <taxon>Bacillota</taxon>
        <taxon>Bacilli</taxon>
        <taxon>Bacillales</taxon>
        <taxon>Paenibacillaceae</taxon>
        <taxon>Paenibacillus</taxon>
    </lineage>
</organism>
<dbReference type="CDD" id="cd06170">
    <property type="entry name" value="LuxR_C_like"/>
    <property type="match status" value="1"/>
</dbReference>
<keyword evidence="4" id="KW-0804">Transcription</keyword>
<gene>
    <name evidence="8" type="primary">degU_4</name>
    <name evidence="8" type="ORF">PAESOLCIP111_04700</name>
</gene>
<dbReference type="GO" id="GO:0003677">
    <property type="term" value="F:DNA binding"/>
    <property type="evidence" value="ECO:0007669"/>
    <property type="project" value="UniProtKB-KW"/>
</dbReference>
<evidence type="ECO:0000256" key="5">
    <source>
        <dbReference type="PROSITE-ProRule" id="PRU00169"/>
    </source>
</evidence>
<name>A0A916K4R6_9BACL</name>
<dbReference type="Proteomes" id="UP000693672">
    <property type="component" value="Unassembled WGS sequence"/>
</dbReference>
<dbReference type="InterPro" id="IPR000792">
    <property type="entry name" value="Tscrpt_reg_LuxR_C"/>
</dbReference>
<keyword evidence="2" id="KW-0805">Transcription regulation</keyword>
<evidence type="ECO:0000256" key="1">
    <source>
        <dbReference type="ARBA" id="ARBA00022553"/>
    </source>
</evidence>
<dbReference type="SMART" id="SM00421">
    <property type="entry name" value="HTH_LUXR"/>
    <property type="match status" value="1"/>
</dbReference>
<evidence type="ECO:0000256" key="2">
    <source>
        <dbReference type="ARBA" id="ARBA00023015"/>
    </source>
</evidence>
<feature type="domain" description="HTH luxR-type" evidence="6">
    <location>
        <begin position="152"/>
        <end position="217"/>
    </location>
</feature>
<keyword evidence="1 5" id="KW-0597">Phosphoprotein</keyword>
<evidence type="ECO:0000256" key="3">
    <source>
        <dbReference type="ARBA" id="ARBA00023125"/>
    </source>
</evidence>
<dbReference type="RefSeq" id="WP_218094417.1">
    <property type="nucleotide sequence ID" value="NZ_CAJVAS010000027.1"/>
</dbReference>
<feature type="domain" description="Response regulatory" evidence="7">
    <location>
        <begin position="3"/>
        <end position="119"/>
    </location>
</feature>
<evidence type="ECO:0000256" key="4">
    <source>
        <dbReference type="ARBA" id="ARBA00023163"/>
    </source>
</evidence>
<accession>A0A916K4R6</accession>
<reference evidence="8" key="1">
    <citation type="submission" date="2021-06" db="EMBL/GenBank/DDBJ databases">
        <authorList>
            <person name="Criscuolo A."/>
        </authorList>
    </citation>
    <scope>NUCLEOTIDE SEQUENCE</scope>
    <source>
        <strain evidence="8">CIP111600</strain>
    </source>
</reference>